<sequence>MKRKRITWFDDWREWFGPRTYGIGWTVKTWKGAVAVAVVLCLVTTISVVRTYISS</sequence>
<accession>F4QK69</accession>
<dbReference type="Proteomes" id="UP000006512">
    <property type="component" value="Unassembled WGS sequence"/>
</dbReference>
<feature type="transmembrane region" description="Helical" evidence="1">
    <location>
        <begin position="33"/>
        <end position="53"/>
    </location>
</feature>
<reference evidence="3" key="1">
    <citation type="submission" date="2011-03" db="EMBL/GenBank/DDBJ databases">
        <title>Draft genome sequence of Brevundimonas diminuta.</title>
        <authorList>
            <person name="Brown P.J.B."/>
            <person name="Buechlein A."/>
            <person name="Hemmerich C."/>
            <person name="Brun Y.V."/>
        </authorList>
    </citation>
    <scope>NUCLEOTIDE SEQUENCE [LARGE SCALE GENOMIC DNA]</scope>
    <source>
        <strain evidence="3">C19</strain>
    </source>
</reference>
<dbReference type="AlphaFoldDB" id="F4QK69"/>
<evidence type="ECO:0000313" key="2">
    <source>
        <dbReference type="EMBL" id="EGF93247.1"/>
    </source>
</evidence>
<dbReference type="EMBL" id="GL883077">
    <property type="protein sequence ID" value="EGF93247.1"/>
    <property type="molecule type" value="Genomic_DNA"/>
</dbReference>
<keyword evidence="1" id="KW-0812">Transmembrane</keyword>
<dbReference type="HOGENOM" id="CLU_3021877_0_0_5"/>
<proteinExistence type="predicted"/>
<name>F4QK69_9CAUL</name>
<evidence type="ECO:0000256" key="1">
    <source>
        <dbReference type="SAM" id="Phobius"/>
    </source>
</evidence>
<keyword evidence="1" id="KW-0472">Membrane</keyword>
<keyword evidence="1" id="KW-1133">Transmembrane helix</keyword>
<dbReference type="STRING" id="715226.ABI_16870"/>
<keyword evidence="3" id="KW-1185">Reference proteome</keyword>
<evidence type="ECO:0000313" key="3">
    <source>
        <dbReference type="Proteomes" id="UP000006512"/>
    </source>
</evidence>
<protein>
    <submittedName>
        <fullName evidence="2">Uncharacterized protein</fullName>
    </submittedName>
</protein>
<gene>
    <name evidence="2" type="ORF">ABI_16870</name>
</gene>
<organism evidence="2 3">
    <name type="scientific">Asticcacaulis biprosthecium C19</name>
    <dbReference type="NCBI Taxonomy" id="715226"/>
    <lineage>
        <taxon>Bacteria</taxon>
        <taxon>Pseudomonadati</taxon>
        <taxon>Pseudomonadota</taxon>
        <taxon>Alphaproteobacteria</taxon>
        <taxon>Caulobacterales</taxon>
        <taxon>Caulobacteraceae</taxon>
        <taxon>Asticcacaulis</taxon>
    </lineage>
</organism>